<evidence type="ECO:0000256" key="4">
    <source>
        <dbReference type="ARBA" id="ARBA00022741"/>
    </source>
</evidence>
<organism evidence="11 12">
    <name type="scientific">Anaeromyxobacter diazotrophicus</name>
    <dbReference type="NCBI Taxonomy" id="2590199"/>
    <lineage>
        <taxon>Bacteria</taxon>
        <taxon>Pseudomonadati</taxon>
        <taxon>Myxococcota</taxon>
        <taxon>Myxococcia</taxon>
        <taxon>Myxococcales</taxon>
        <taxon>Cystobacterineae</taxon>
        <taxon>Anaeromyxobacteraceae</taxon>
        <taxon>Anaeromyxobacter</taxon>
    </lineage>
</organism>
<dbReference type="Gene3D" id="3.40.1110.10">
    <property type="entry name" value="Calcium-transporting ATPase, cytoplasmic domain N"/>
    <property type="match status" value="1"/>
</dbReference>
<dbReference type="Pfam" id="PF00702">
    <property type="entry name" value="Hydrolase"/>
    <property type="match status" value="1"/>
</dbReference>
<dbReference type="Gene3D" id="1.20.1110.10">
    <property type="entry name" value="Calcium-transporting ATPase, transmembrane domain"/>
    <property type="match status" value="1"/>
</dbReference>
<feature type="transmembrane region" description="Helical" evidence="9">
    <location>
        <begin position="750"/>
        <end position="769"/>
    </location>
</feature>
<evidence type="ECO:0000313" key="12">
    <source>
        <dbReference type="Proteomes" id="UP000503640"/>
    </source>
</evidence>
<dbReference type="SMART" id="SM00831">
    <property type="entry name" value="Cation_ATPase_N"/>
    <property type="match status" value="1"/>
</dbReference>
<feature type="transmembrane region" description="Helical" evidence="9">
    <location>
        <begin position="669"/>
        <end position="691"/>
    </location>
</feature>
<dbReference type="InterPro" id="IPR006068">
    <property type="entry name" value="ATPase_P-typ_cation-transptr_C"/>
</dbReference>
<feature type="transmembrane region" description="Helical" evidence="9">
    <location>
        <begin position="36"/>
        <end position="62"/>
    </location>
</feature>
<dbReference type="PANTHER" id="PTHR43294">
    <property type="entry name" value="SODIUM/POTASSIUM-TRANSPORTING ATPASE SUBUNIT ALPHA"/>
    <property type="match status" value="1"/>
</dbReference>
<keyword evidence="7 9" id="KW-1133">Transmembrane helix</keyword>
<comment type="caution">
    <text evidence="11">The sequence shown here is derived from an EMBL/GenBank/DDBJ whole genome shotgun (WGS) entry which is preliminary data.</text>
</comment>
<dbReference type="RefSeq" id="WP_176063082.1">
    <property type="nucleotide sequence ID" value="NZ_BJTG01000002.1"/>
</dbReference>
<feature type="transmembrane region" description="Helical" evidence="9">
    <location>
        <begin position="642"/>
        <end position="663"/>
    </location>
</feature>
<dbReference type="GO" id="GO:0005524">
    <property type="term" value="F:ATP binding"/>
    <property type="evidence" value="ECO:0007669"/>
    <property type="project" value="UniProtKB-KW"/>
</dbReference>
<keyword evidence="3 9" id="KW-0812">Transmembrane</keyword>
<dbReference type="SFLD" id="SFLDS00003">
    <property type="entry name" value="Haloacid_Dehalogenase"/>
    <property type="match status" value="1"/>
</dbReference>
<keyword evidence="4" id="KW-0547">Nucleotide-binding</keyword>
<evidence type="ECO:0000256" key="6">
    <source>
        <dbReference type="ARBA" id="ARBA00022967"/>
    </source>
</evidence>
<feature type="transmembrane region" description="Helical" evidence="9">
    <location>
        <begin position="818"/>
        <end position="838"/>
    </location>
</feature>
<evidence type="ECO:0000256" key="7">
    <source>
        <dbReference type="ARBA" id="ARBA00022989"/>
    </source>
</evidence>
<dbReference type="SFLD" id="SFLDF00027">
    <property type="entry name" value="p-type_atpase"/>
    <property type="match status" value="1"/>
</dbReference>
<evidence type="ECO:0000256" key="9">
    <source>
        <dbReference type="SAM" id="Phobius"/>
    </source>
</evidence>
<feature type="transmembrane region" description="Helical" evidence="9">
    <location>
        <begin position="715"/>
        <end position="738"/>
    </location>
</feature>
<dbReference type="GO" id="GO:0006883">
    <property type="term" value="P:intracellular sodium ion homeostasis"/>
    <property type="evidence" value="ECO:0007669"/>
    <property type="project" value="TreeGrafter"/>
</dbReference>
<dbReference type="EMBL" id="BJTG01000002">
    <property type="protein sequence ID" value="GEJ55994.1"/>
    <property type="molecule type" value="Genomic_DNA"/>
</dbReference>
<dbReference type="GO" id="GO:0036376">
    <property type="term" value="P:sodium ion export across plasma membrane"/>
    <property type="evidence" value="ECO:0007669"/>
    <property type="project" value="TreeGrafter"/>
</dbReference>
<dbReference type="Gene3D" id="2.70.150.10">
    <property type="entry name" value="Calcium-transporting ATPase, cytoplasmic transduction domain A"/>
    <property type="match status" value="1"/>
</dbReference>
<dbReference type="PANTHER" id="PTHR43294:SF20">
    <property type="entry name" value="P-TYPE ATPASE"/>
    <property type="match status" value="1"/>
</dbReference>
<dbReference type="InterPro" id="IPR044492">
    <property type="entry name" value="P_typ_ATPase_HD_dom"/>
</dbReference>
<dbReference type="GO" id="GO:0030007">
    <property type="term" value="P:intracellular potassium ion homeostasis"/>
    <property type="evidence" value="ECO:0007669"/>
    <property type="project" value="TreeGrafter"/>
</dbReference>
<comment type="subcellular location">
    <subcellularLocation>
        <location evidence="1">Membrane</location>
        <topology evidence="1">Multi-pass membrane protein</topology>
    </subcellularLocation>
</comment>
<dbReference type="Gene3D" id="3.40.50.1000">
    <property type="entry name" value="HAD superfamily/HAD-like"/>
    <property type="match status" value="1"/>
</dbReference>
<evidence type="ECO:0000313" key="11">
    <source>
        <dbReference type="EMBL" id="GEJ55994.1"/>
    </source>
</evidence>
<dbReference type="GO" id="GO:0005886">
    <property type="term" value="C:plasma membrane"/>
    <property type="evidence" value="ECO:0007669"/>
    <property type="project" value="TreeGrafter"/>
</dbReference>
<gene>
    <name evidence="11" type="ORF">AMYX_07350</name>
</gene>
<dbReference type="GO" id="GO:1902600">
    <property type="term" value="P:proton transmembrane transport"/>
    <property type="evidence" value="ECO:0007669"/>
    <property type="project" value="TreeGrafter"/>
</dbReference>
<proteinExistence type="inferred from homology"/>
<protein>
    <submittedName>
        <fullName evidence="11">ATPase</fullName>
    </submittedName>
</protein>
<evidence type="ECO:0000256" key="5">
    <source>
        <dbReference type="ARBA" id="ARBA00022840"/>
    </source>
</evidence>
<dbReference type="InterPro" id="IPR004014">
    <property type="entry name" value="ATPase_P-typ_cation-transptr_N"/>
</dbReference>
<dbReference type="InterPro" id="IPR036412">
    <property type="entry name" value="HAD-like_sf"/>
</dbReference>
<feature type="domain" description="Cation-transporting P-type ATPase N-terminal" evidence="10">
    <location>
        <begin position="3"/>
        <end position="64"/>
    </location>
</feature>
<reference evidence="12" key="1">
    <citation type="journal article" date="2020" name="Appl. Environ. Microbiol.">
        <title>Diazotrophic Anaeromyxobacter Isolates from Soils.</title>
        <authorList>
            <person name="Masuda Y."/>
            <person name="Yamanaka H."/>
            <person name="Xu Z.X."/>
            <person name="Shiratori Y."/>
            <person name="Aono T."/>
            <person name="Amachi S."/>
            <person name="Senoo K."/>
            <person name="Itoh H."/>
        </authorList>
    </citation>
    <scope>NUCLEOTIDE SEQUENCE [LARGE SCALE GENOMIC DNA]</scope>
    <source>
        <strain evidence="12">R267</strain>
    </source>
</reference>
<keyword evidence="8 9" id="KW-0472">Membrane</keyword>
<evidence type="ECO:0000256" key="2">
    <source>
        <dbReference type="ARBA" id="ARBA00005675"/>
    </source>
</evidence>
<dbReference type="NCBIfam" id="TIGR01494">
    <property type="entry name" value="ATPase_P-type"/>
    <property type="match status" value="2"/>
</dbReference>
<keyword evidence="6" id="KW-1278">Translocase</keyword>
<dbReference type="InterPro" id="IPR050510">
    <property type="entry name" value="Cation_transp_ATPase_P-type"/>
</dbReference>
<feature type="transmembrane region" description="Helical" evidence="9">
    <location>
        <begin position="68"/>
        <end position="84"/>
    </location>
</feature>
<comment type="similarity">
    <text evidence="2">Belongs to the cation transport ATPase (P-type) (TC 3.A.3) family. Type IIA subfamily.</text>
</comment>
<feature type="transmembrane region" description="Helical" evidence="9">
    <location>
        <begin position="781"/>
        <end position="803"/>
    </location>
</feature>
<dbReference type="SUPFAM" id="SSF81665">
    <property type="entry name" value="Calcium ATPase, transmembrane domain M"/>
    <property type="match status" value="1"/>
</dbReference>
<sequence>MVEPGTVVQGLSEPESAARLAAEGPNELPRDRKRGFWAAAAAVVKEPMLLLLLGAGAIYLLLGSLSEALALLLSVLVVIAITLIQERKTERAVAALRDLSSPRALVVREGVRRRIAGREVVRGDVLVLAEGDRVPADAALVAASNLEVDESLLTGESVPVRKRATPERPAEARPGGDDQPFVYAGTLVVRGSGLAEVLATGPRSAMGKIGTSLGELEAGNTPLQDETARIVKIVASAGLALCAALVVLYGVTRGDWLQGFLAGIALAMAVLPEEFPVVLTIFMALGAWRISKSRVLTRRLPAVEALGAATVLCTDKTGTLTENRMTVARLWQAGALHAVTGAPLPEAVHEVLEFGILASHRDPFDPMEKAFQRLGEAALAGTEHLHRSWQLVREYPLSPELLAVSQVWRSPDGERLVVAAKGAPEAIVEICHLAPARAQEVLRQASDMGADGLRVLAVARARFGRGALPAGQHDFDFELVGLVGLEDPVRPGVREAVAECAGAGVRVVMITGDSPGTARAIARQVGLPEDEEILTGRDLEALSAEELRRRVHGAGVFARAVPEQKLRLVQALRAEGEVVAMTGDGVNDAPALKAAHIGIAMGGRGTDVAREAAALVLTDDDFTSIVAAVRLGRRIYDNLRRAMAYVLAVHVPTAGLALLPVLLGWPLVLYPVHIVFLELIIDPACSMAFEAEPGDPGLMRRPPRQARASLFERRLVTVALLQGATLLVATLVCFRLGFAHTGSADSGRTLAFTTLIAGNVSLILVNRSWRHGVLPTLLRRNVASWAVVGGATLTLLLAFWVPLLRQLFRFGPASADDLAIAAGAGVLSLVWFELLKLFKTRWLEAA</sequence>
<evidence type="ECO:0000259" key="10">
    <source>
        <dbReference type="SMART" id="SM00831"/>
    </source>
</evidence>
<name>A0A7I9VHX7_9BACT</name>
<feature type="transmembrane region" description="Helical" evidence="9">
    <location>
        <begin position="230"/>
        <end position="251"/>
    </location>
</feature>
<accession>A0A7I9VHX7</accession>
<dbReference type="InterPro" id="IPR018303">
    <property type="entry name" value="ATPase_P-typ_P_site"/>
</dbReference>
<dbReference type="Pfam" id="PF00122">
    <property type="entry name" value="E1-E2_ATPase"/>
    <property type="match status" value="1"/>
</dbReference>
<dbReference type="InterPro" id="IPR023298">
    <property type="entry name" value="ATPase_P-typ_TM_dom_sf"/>
</dbReference>
<evidence type="ECO:0000256" key="1">
    <source>
        <dbReference type="ARBA" id="ARBA00004141"/>
    </source>
</evidence>
<dbReference type="PROSITE" id="PS00154">
    <property type="entry name" value="ATPASE_E1_E2"/>
    <property type="match status" value="1"/>
</dbReference>
<keyword evidence="5" id="KW-0067">ATP-binding</keyword>
<dbReference type="FunFam" id="3.40.50.1000:FF:000028">
    <property type="entry name" value="Calcium-transporting P-type ATPase, putative"/>
    <property type="match status" value="1"/>
</dbReference>
<dbReference type="SUPFAM" id="SSF81653">
    <property type="entry name" value="Calcium ATPase, transduction domain A"/>
    <property type="match status" value="1"/>
</dbReference>
<evidence type="ECO:0000256" key="3">
    <source>
        <dbReference type="ARBA" id="ARBA00022692"/>
    </source>
</evidence>
<dbReference type="AlphaFoldDB" id="A0A7I9VHX7"/>
<dbReference type="InterPro" id="IPR008250">
    <property type="entry name" value="ATPase_P-typ_transduc_dom_A_sf"/>
</dbReference>
<dbReference type="SUPFAM" id="SSF56784">
    <property type="entry name" value="HAD-like"/>
    <property type="match status" value="1"/>
</dbReference>
<dbReference type="PRINTS" id="PR00119">
    <property type="entry name" value="CATATPASE"/>
</dbReference>
<dbReference type="PRINTS" id="PR00120">
    <property type="entry name" value="HATPASE"/>
</dbReference>
<dbReference type="InterPro" id="IPR001757">
    <property type="entry name" value="P_typ_ATPase"/>
</dbReference>
<dbReference type="Pfam" id="PF00690">
    <property type="entry name" value="Cation_ATPase_N"/>
    <property type="match status" value="1"/>
</dbReference>
<dbReference type="Proteomes" id="UP000503640">
    <property type="component" value="Unassembled WGS sequence"/>
</dbReference>
<dbReference type="SFLD" id="SFLDG00002">
    <property type="entry name" value="C1.7:_P-type_atpase_like"/>
    <property type="match status" value="1"/>
</dbReference>
<dbReference type="GO" id="GO:1990573">
    <property type="term" value="P:potassium ion import across plasma membrane"/>
    <property type="evidence" value="ECO:0007669"/>
    <property type="project" value="TreeGrafter"/>
</dbReference>
<keyword evidence="12" id="KW-1185">Reference proteome</keyword>
<dbReference type="InterPro" id="IPR023214">
    <property type="entry name" value="HAD_sf"/>
</dbReference>
<dbReference type="Pfam" id="PF00689">
    <property type="entry name" value="Cation_ATPase_C"/>
    <property type="match status" value="1"/>
</dbReference>
<evidence type="ECO:0000256" key="8">
    <source>
        <dbReference type="ARBA" id="ARBA00023136"/>
    </source>
</evidence>
<dbReference type="InterPro" id="IPR023299">
    <property type="entry name" value="ATPase_P-typ_cyto_dom_N"/>
</dbReference>
<dbReference type="GO" id="GO:0005391">
    <property type="term" value="F:P-type sodium:potassium-exchanging transporter activity"/>
    <property type="evidence" value="ECO:0007669"/>
    <property type="project" value="TreeGrafter"/>
</dbReference>
<feature type="transmembrane region" description="Helical" evidence="9">
    <location>
        <begin position="257"/>
        <end position="290"/>
    </location>
</feature>
<dbReference type="GO" id="GO:0016887">
    <property type="term" value="F:ATP hydrolysis activity"/>
    <property type="evidence" value="ECO:0007669"/>
    <property type="project" value="InterPro"/>
</dbReference>
<dbReference type="InterPro" id="IPR059000">
    <property type="entry name" value="ATPase_P-type_domA"/>
</dbReference>